<reference evidence="4" key="1">
    <citation type="submission" date="2023-11" db="EMBL/GenBank/DDBJ databases">
        <title>Genome assemblies of two species of porcelain crab, Petrolisthes cinctipes and Petrolisthes manimaculis (Anomura: Porcellanidae).</title>
        <authorList>
            <person name="Angst P."/>
        </authorList>
    </citation>
    <scope>NUCLEOTIDE SEQUENCE</scope>
    <source>
        <strain evidence="4">PB745_02</strain>
        <tissue evidence="4">Gill</tissue>
    </source>
</reference>
<dbReference type="GO" id="GO:0003676">
    <property type="term" value="F:nucleic acid binding"/>
    <property type="evidence" value="ECO:0007669"/>
    <property type="project" value="InterPro"/>
</dbReference>
<dbReference type="InterPro" id="IPR043128">
    <property type="entry name" value="Rev_trsase/Diguanyl_cyclase"/>
</dbReference>
<feature type="domain" description="CCHC-type" evidence="3">
    <location>
        <begin position="246"/>
        <end position="260"/>
    </location>
</feature>
<evidence type="ECO:0000313" key="4">
    <source>
        <dbReference type="EMBL" id="KAK4306921.1"/>
    </source>
</evidence>
<sequence length="658" mass="73703">MLVGGAYIVNVILVYINWLDQNSSSRLPVDSVKMKIIVLLSCVGVLAIMASPFGSRIHLEQRQDGENEEIHTSDPQELSDFLQDAIAHNETVVEPIGADGRFTLRQHTRQNCWDVKVCWRFICGTIKRQEAIRDAFISAIGSPAIRQRLLEKTTLTLQEAVQLAISLESAQRNAEMYLTPIQPGYASSATEKAFSPVSNSPGVISTYDSVRQPTSDTTASATRIVCYFCGNSKHPRVRCPARNVYCLKCGKKGHFAKVCKTVESAKQCNSTSTDFIAAASHTRDSSNNSTVDPLLRTYVMDPLHHSASHTRDPSGYNVAEPNRRARELEPAQSVTDTPHHAKIDVRINNVNMTALINRGSTSSFLHPCVIKQLGIPVAQFQENIILASRDVSTTLGHCLVDLKVQNNKYPHYKFSVLPELCAKVILGEDFMRMHKSVEFDFDGSRPKLTVCGVATIFVDPPSLFPSLTEDCKPVSTPTRRFSKFDEDFIKDEIRSLLENGIINESQSPWRAQVLVTKDERHKRRMVVDYSRTFNRFTQLDAYPFPRIHELVHTLAKYKMFISTSDLAHAPKELSTHNYSSLPPVTPPDVPSPSDDSTVAHGIEDSKHTPEKQDNLSYNPGVAHQPQDGEPLKPEDNLALESFRRSSRVRKPVDRLTYY</sequence>
<dbReference type="EMBL" id="JAWZYT010002071">
    <property type="protein sequence ID" value="KAK4306921.1"/>
    <property type="molecule type" value="Genomic_DNA"/>
</dbReference>
<dbReference type="Gene3D" id="3.10.10.10">
    <property type="entry name" value="HIV Type 1 Reverse Transcriptase, subunit A, domain 1"/>
    <property type="match status" value="1"/>
</dbReference>
<proteinExistence type="predicted"/>
<dbReference type="PANTHER" id="PTHR37984">
    <property type="entry name" value="PROTEIN CBG26694"/>
    <property type="match status" value="1"/>
</dbReference>
<feature type="compositionally biased region" description="Basic and acidic residues" evidence="2">
    <location>
        <begin position="601"/>
        <end position="613"/>
    </location>
</feature>
<dbReference type="CDD" id="cd00303">
    <property type="entry name" value="retropepsin_like"/>
    <property type="match status" value="1"/>
</dbReference>
<dbReference type="InterPro" id="IPR043502">
    <property type="entry name" value="DNA/RNA_pol_sf"/>
</dbReference>
<accession>A0AAE1U3D5</accession>
<feature type="region of interest" description="Disordered" evidence="2">
    <location>
        <begin position="577"/>
        <end position="658"/>
    </location>
</feature>
<dbReference type="Gene3D" id="4.10.60.10">
    <property type="entry name" value="Zinc finger, CCHC-type"/>
    <property type="match status" value="1"/>
</dbReference>
<dbReference type="Proteomes" id="UP001292094">
    <property type="component" value="Unassembled WGS sequence"/>
</dbReference>
<dbReference type="Gene3D" id="3.30.70.270">
    <property type="match status" value="1"/>
</dbReference>
<gene>
    <name evidence="4" type="ORF">Pmani_021275</name>
</gene>
<dbReference type="InterPro" id="IPR050951">
    <property type="entry name" value="Retrovirus_Pol_polyprotein"/>
</dbReference>
<keyword evidence="1" id="KW-0862">Zinc</keyword>
<evidence type="ECO:0000256" key="2">
    <source>
        <dbReference type="SAM" id="MobiDB-lite"/>
    </source>
</evidence>
<protein>
    <recommendedName>
        <fullName evidence="3">CCHC-type domain-containing protein</fullName>
    </recommendedName>
</protein>
<dbReference type="SUPFAM" id="SSF56672">
    <property type="entry name" value="DNA/RNA polymerases"/>
    <property type="match status" value="1"/>
</dbReference>
<keyword evidence="1" id="KW-0863">Zinc-finger</keyword>
<evidence type="ECO:0000256" key="1">
    <source>
        <dbReference type="PROSITE-ProRule" id="PRU00047"/>
    </source>
</evidence>
<dbReference type="SMART" id="SM00343">
    <property type="entry name" value="ZnF_C2HC"/>
    <property type="match status" value="2"/>
</dbReference>
<evidence type="ECO:0000313" key="5">
    <source>
        <dbReference type="Proteomes" id="UP001292094"/>
    </source>
</evidence>
<dbReference type="InterPro" id="IPR021109">
    <property type="entry name" value="Peptidase_aspartic_dom_sf"/>
</dbReference>
<dbReference type="GO" id="GO:0071897">
    <property type="term" value="P:DNA biosynthetic process"/>
    <property type="evidence" value="ECO:0007669"/>
    <property type="project" value="UniProtKB-ARBA"/>
</dbReference>
<comment type="caution">
    <text evidence="4">The sequence shown here is derived from an EMBL/GenBank/DDBJ whole genome shotgun (WGS) entry which is preliminary data.</text>
</comment>
<dbReference type="InterPro" id="IPR001878">
    <property type="entry name" value="Znf_CCHC"/>
</dbReference>
<keyword evidence="5" id="KW-1185">Reference proteome</keyword>
<dbReference type="Gene3D" id="2.40.70.10">
    <property type="entry name" value="Acid Proteases"/>
    <property type="match status" value="1"/>
</dbReference>
<keyword evidence="1" id="KW-0479">Metal-binding</keyword>
<dbReference type="PROSITE" id="PS50158">
    <property type="entry name" value="ZF_CCHC"/>
    <property type="match status" value="1"/>
</dbReference>
<dbReference type="SUPFAM" id="SSF50630">
    <property type="entry name" value="Acid proteases"/>
    <property type="match status" value="1"/>
</dbReference>
<dbReference type="GO" id="GO:0008270">
    <property type="term" value="F:zinc ion binding"/>
    <property type="evidence" value="ECO:0007669"/>
    <property type="project" value="UniProtKB-KW"/>
</dbReference>
<dbReference type="InterPro" id="IPR036875">
    <property type="entry name" value="Znf_CCHC_sf"/>
</dbReference>
<dbReference type="PANTHER" id="PTHR37984:SF9">
    <property type="entry name" value="INTEGRASE CATALYTIC DOMAIN-CONTAINING PROTEIN"/>
    <property type="match status" value="1"/>
</dbReference>
<dbReference type="AlphaFoldDB" id="A0AAE1U3D5"/>
<dbReference type="Pfam" id="PF13975">
    <property type="entry name" value="gag-asp_proteas"/>
    <property type="match status" value="1"/>
</dbReference>
<organism evidence="4 5">
    <name type="scientific">Petrolisthes manimaculis</name>
    <dbReference type="NCBI Taxonomy" id="1843537"/>
    <lineage>
        <taxon>Eukaryota</taxon>
        <taxon>Metazoa</taxon>
        <taxon>Ecdysozoa</taxon>
        <taxon>Arthropoda</taxon>
        <taxon>Crustacea</taxon>
        <taxon>Multicrustacea</taxon>
        <taxon>Malacostraca</taxon>
        <taxon>Eumalacostraca</taxon>
        <taxon>Eucarida</taxon>
        <taxon>Decapoda</taxon>
        <taxon>Pleocyemata</taxon>
        <taxon>Anomura</taxon>
        <taxon>Galatheoidea</taxon>
        <taxon>Porcellanidae</taxon>
        <taxon>Petrolisthes</taxon>
    </lineage>
</organism>
<name>A0AAE1U3D5_9EUCA</name>
<evidence type="ECO:0000259" key="3">
    <source>
        <dbReference type="PROSITE" id="PS50158"/>
    </source>
</evidence>
<dbReference type="SUPFAM" id="SSF57756">
    <property type="entry name" value="Retrovirus zinc finger-like domains"/>
    <property type="match status" value="1"/>
</dbReference>